<feature type="transmembrane region" description="Helical" evidence="1">
    <location>
        <begin position="59"/>
        <end position="75"/>
    </location>
</feature>
<feature type="transmembrane region" description="Helical" evidence="1">
    <location>
        <begin position="132"/>
        <end position="155"/>
    </location>
</feature>
<feature type="transmembrane region" description="Helical" evidence="1">
    <location>
        <begin position="373"/>
        <end position="389"/>
    </location>
</feature>
<feature type="transmembrane region" description="Helical" evidence="1">
    <location>
        <begin position="82"/>
        <end position="112"/>
    </location>
</feature>
<protein>
    <submittedName>
        <fullName evidence="3">Uncharacterized protein</fullName>
    </submittedName>
</protein>
<organism evidence="2 3">
    <name type="scientific">Plectus sambesii</name>
    <dbReference type="NCBI Taxonomy" id="2011161"/>
    <lineage>
        <taxon>Eukaryota</taxon>
        <taxon>Metazoa</taxon>
        <taxon>Ecdysozoa</taxon>
        <taxon>Nematoda</taxon>
        <taxon>Chromadorea</taxon>
        <taxon>Plectida</taxon>
        <taxon>Plectina</taxon>
        <taxon>Plectoidea</taxon>
        <taxon>Plectidae</taxon>
        <taxon>Plectus</taxon>
    </lineage>
</organism>
<feature type="transmembrane region" description="Helical" evidence="1">
    <location>
        <begin position="293"/>
        <end position="314"/>
    </location>
</feature>
<feature type="transmembrane region" description="Helical" evidence="1">
    <location>
        <begin position="244"/>
        <end position="265"/>
    </location>
</feature>
<feature type="transmembrane region" description="Helical" evidence="1">
    <location>
        <begin position="176"/>
        <end position="201"/>
    </location>
</feature>
<keyword evidence="1" id="KW-1133">Transmembrane helix</keyword>
<feature type="transmembrane region" description="Helical" evidence="1">
    <location>
        <begin position="335"/>
        <end position="353"/>
    </location>
</feature>
<evidence type="ECO:0000313" key="3">
    <source>
        <dbReference type="WBParaSite" id="PSAMB.scaffold10172size4292.g33104.t1"/>
    </source>
</evidence>
<feature type="transmembrane region" description="Helical" evidence="1">
    <location>
        <begin position="20"/>
        <end position="39"/>
    </location>
</feature>
<feature type="transmembrane region" description="Helical" evidence="1">
    <location>
        <begin position="538"/>
        <end position="557"/>
    </location>
</feature>
<proteinExistence type="predicted"/>
<reference evidence="3" key="1">
    <citation type="submission" date="2022-11" db="UniProtKB">
        <authorList>
            <consortium name="WormBaseParasite"/>
        </authorList>
    </citation>
    <scope>IDENTIFICATION</scope>
</reference>
<dbReference type="Proteomes" id="UP000887566">
    <property type="component" value="Unplaced"/>
</dbReference>
<feature type="transmembrane region" description="Helical" evidence="1">
    <location>
        <begin position="569"/>
        <end position="587"/>
    </location>
</feature>
<keyword evidence="2" id="KW-1185">Reference proteome</keyword>
<evidence type="ECO:0000256" key="1">
    <source>
        <dbReference type="SAM" id="Phobius"/>
    </source>
</evidence>
<evidence type="ECO:0000313" key="2">
    <source>
        <dbReference type="Proteomes" id="UP000887566"/>
    </source>
</evidence>
<feature type="transmembrane region" description="Helical" evidence="1">
    <location>
        <begin position="607"/>
        <end position="631"/>
    </location>
</feature>
<feature type="transmembrane region" description="Helical" evidence="1">
    <location>
        <begin position="456"/>
        <end position="477"/>
    </location>
</feature>
<dbReference type="WBParaSite" id="PSAMB.scaffold10172size4292.g33104.t1">
    <property type="protein sequence ID" value="PSAMB.scaffold10172size4292.g33104.t1"/>
    <property type="gene ID" value="PSAMB.scaffold10172size4292.g33104"/>
</dbReference>
<name>A0A914UIG6_9BILA</name>
<sequence>MSFLFGLPNSVERAPTRKLLLCGVGLTVCGIATVLNGAIASSLEAEKTYHLEHFTNTHWITSVFLFAGISTILVDRTKINAFLLLTVALCCVSVSIGLIALVADCVNIYIVSNVDIAVKSYTALTQLQLDAMITYSYLDMVTCAVSTGLSLAILAMVWRISSRFFADVPEFKRPALLVLGIAMVAVAFGKGVLWLIEILWLKTLGDQARFLFLHYTIDEPVWNAINYTIGALTMMVATKGTRILMFVTLGLASLSAYPTLIYLWIDYRWYSNVKMSELTVHLPKPPNVLVPNMILGVIHLVLLLILIVYQLRIVHKAGTQLFRVVIEADQMLRQAVVYGGVMLILAGCVMTVSDVANLLSKTFYRVFYPTEQKLPFALFVAGPLCLLALHRRMALYFLPTAFAVLIFTAHTSIFMIVAYFYLSYNTYFNDQLCELFHFGKRHCETQLERLGSWSHFIEATLSACIFMMSIYLAYVLGRLMKLHKLRMTDLSLDEMRKKRLCELLLKLIGWLSLGVGVSVLLCSMLMQANVFSNSPHPLLTLHSTVYRSCLAVALIAYPIVQITTAHDILFYPLRSIALCVISLVRFVDILTQLDYRNVGQDTGFAWALFSLVELLSLGGHFASICCCATLLDLALNRTPRFDFGEPAEVISNGGSSSRLEIKESEPVGYRQLQTNDDHGDSL</sequence>
<accession>A0A914UIG6</accession>
<feature type="transmembrane region" description="Helical" evidence="1">
    <location>
        <begin position="503"/>
        <end position="526"/>
    </location>
</feature>
<feature type="transmembrane region" description="Helical" evidence="1">
    <location>
        <begin position="396"/>
        <end position="422"/>
    </location>
</feature>
<keyword evidence="1" id="KW-0812">Transmembrane</keyword>
<dbReference type="AlphaFoldDB" id="A0A914UIG6"/>
<keyword evidence="1" id="KW-0472">Membrane</keyword>